<feature type="domain" description="SCP" evidence="1">
    <location>
        <begin position="95"/>
        <end position="240"/>
    </location>
</feature>
<reference evidence="2" key="1">
    <citation type="journal article" date="2020" name="Stud. Mycol.">
        <title>101 Dothideomycetes genomes: a test case for predicting lifestyles and emergence of pathogens.</title>
        <authorList>
            <person name="Haridas S."/>
            <person name="Albert R."/>
            <person name="Binder M."/>
            <person name="Bloem J."/>
            <person name="Labutti K."/>
            <person name="Salamov A."/>
            <person name="Andreopoulos B."/>
            <person name="Baker S."/>
            <person name="Barry K."/>
            <person name="Bills G."/>
            <person name="Bluhm B."/>
            <person name="Cannon C."/>
            <person name="Castanera R."/>
            <person name="Culley D."/>
            <person name="Daum C."/>
            <person name="Ezra D."/>
            <person name="Gonzalez J."/>
            <person name="Henrissat B."/>
            <person name="Kuo A."/>
            <person name="Liang C."/>
            <person name="Lipzen A."/>
            <person name="Lutzoni F."/>
            <person name="Magnuson J."/>
            <person name="Mondo S."/>
            <person name="Nolan M."/>
            <person name="Ohm R."/>
            <person name="Pangilinan J."/>
            <person name="Park H.-J."/>
            <person name="Ramirez L."/>
            <person name="Alfaro M."/>
            <person name="Sun H."/>
            <person name="Tritt A."/>
            <person name="Yoshinaga Y."/>
            <person name="Zwiers L.-H."/>
            <person name="Turgeon B."/>
            <person name="Goodwin S."/>
            <person name="Spatafora J."/>
            <person name="Crous P."/>
            <person name="Grigoriev I."/>
        </authorList>
    </citation>
    <scope>NUCLEOTIDE SEQUENCE</scope>
    <source>
        <strain evidence="2">CBS 113979</strain>
    </source>
</reference>
<keyword evidence="3" id="KW-1185">Reference proteome</keyword>
<sequence length="248" mass="27415">MAFMAGSSLAALGGAMVTGPPTGNLYGAVSHDFPIVGLNLTTAEIQVVHVCKSAAHCAEVYGSAHHNHGHHGHHASVKPRSENDGPFWSDGVSVLDTMNKWRDIYGLPHFTWSSHLATNAMFTTWNLQPHRDHPDFKHDLHDSWGQVAAPAANNLKECNRDAHGYTTFEAYFLSFLCESPNDRQLNGMCPTVQSITSNFGSDTGHHDLLLYEEITQIGCYFGQWEDGSACDHWTGWLVCDLAPGWYEY</sequence>
<evidence type="ECO:0000313" key="3">
    <source>
        <dbReference type="Proteomes" id="UP000800041"/>
    </source>
</evidence>
<dbReference type="SUPFAM" id="SSF55797">
    <property type="entry name" value="PR-1-like"/>
    <property type="match status" value="1"/>
</dbReference>
<proteinExistence type="predicted"/>
<dbReference type="Gene3D" id="3.40.33.10">
    <property type="entry name" value="CAP"/>
    <property type="match status" value="1"/>
</dbReference>
<organism evidence="2 3">
    <name type="scientific">Aulographum hederae CBS 113979</name>
    <dbReference type="NCBI Taxonomy" id="1176131"/>
    <lineage>
        <taxon>Eukaryota</taxon>
        <taxon>Fungi</taxon>
        <taxon>Dikarya</taxon>
        <taxon>Ascomycota</taxon>
        <taxon>Pezizomycotina</taxon>
        <taxon>Dothideomycetes</taxon>
        <taxon>Pleosporomycetidae</taxon>
        <taxon>Aulographales</taxon>
        <taxon>Aulographaceae</taxon>
    </lineage>
</organism>
<accession>A0A6G1GK46</accession>
<evidence type="ECO:0000313" key="2">
    <source>
        <dbReference type="EMBL" id="KAF1981316.1"/>
    </source>
</evidence>
<dbReference type="InterPro" id="IPR035940">
    <property type="entry name" value="CAP_sf"/>
</dbReference>
<dbReference type="AlphaFoldDB" id="A0A6G1GK46"/>
<evidence type="ECO:0000259" key="1">
    <source>
        <dbReference type="Pfam" id="PF00188"/>
    </source>
</evidence>
<dbReference type="OrthoDB" id="5350391at2759"/>
<dbReference type="EMBL" id="ML977202">
    <property type="protein sequence ID" value="KAF1981316.1"/>
    <property type="molecule type" value="Genomic_DNA"/>
</dbReference>
<dbReference type="Pfam" id="PF00188">
    <property type="entry name" value="CAP"/>
    <property type="match status" value="1"/>
</dbReference>
<dbReference type="InterPro" id="IPR014044">
    <property type="entry name" value="CAP_dom"/>
</dbReference>
<dbReference type="Proteomes" id="UP000800041">
    <property type="component" value="Unassembled WGS sequence"/>
</dbReference>
<name>A0A6G1GK46_9PEZI</name>
<protein>
    <recommendedName>
        <fullName evidence="1">SCP domain-containing protein</fullName>
    </recommendedName>
</protein>
<gene>
    <name evidence="2" type="ORF">K402DRAFT_467657</name>
</gene>